<evidence type="ECO:0000313" key="1">
    <source>
        <dbReference type="EMBL" id="VDM11655.1"/>
    </source>
</evidence>
<dbReference type="OrthoDB" id="5866061at2759"/>
<name>A0A3P7FQW1_WUCBA</name>
<reference evidence="1 2" key="1">
    <citation type="submission" date="2018-11" db="EMBL/GenBank/DDBJ databases">
        <authorList>
            <consortium name="Pathogen Informatics"/>
        </authorList>
    </citation>
    <scope>NUCLEOTIDE SEQUENCE [LARGE SCALE GENOMIC DNA]</scope>
</reference>
<proteinExistence type="predicted"/>
<dbReference type="EMBL" id="UYWW01002328">
    <property type="protein sequence ID" value="VDM11655.1"/>
    <property type="molecule type" value="Genomic_DNA"/>
</dbReference>
<evidence type="ECO:0000313" key="2">
    <source>
        <dbReference type="Proteomes" id="UP000270924"/>
    </source>
</evidence>
<dbReference type="Proteomes" id="UP000270924">
    <property type="component" value="Unassembled WGS sequence"/>
</dbReference>
<dbReference type="InParanoid" id="A0A3P7FQW1"/>
<gene>
    <name evidence="1" type="ORF">WBA_LOCUS5041</name>
</gene>
<sequence>MDVVDWNIFTQPLHGSIPRVHFIAFLDKKTDEYNETSGGITHTDSLDIIGEQSNTTNDTIFSSGSASVLVGNLCNKIAHRRGRPWEILYECTLYDFYDIAFAWSQNKLFDIGGKAVVKMMKG</sequence>
<organism evidence="1 2">
    <name type="scientific">Wuchereria bancrofti</name>
    <dbReference type="NCBI Taxonomy" id="6293"/>
    <lineage>
        <taxon>Eukaryota</taxon>
        <taxon>Metazoa</taxon>
        <taxon>Ecdysozoa</taxon>
        <taxon>Nematoda</taxon>
        <taxon>Chromadorea</taxon>
        <taxon>Rhabditida</taxon>
        <taxon>Spirurina</taxon>
        <taxon>Spiruromorpha</taxon>
        <taxon>Filarioidea</taxon>
        <taxon>Onchocercidae</taxon>
        <taxon>Wuchereria</taxon>
    </lineage>
</organism>
<dbReference type="AlphaFoldDB" id="A0A3P7FQW1"/>
<keyword evidence="2" id="KW-1185">Reference proteome</keyword>
<accession>A0A3P7FQW1</accession>
<protein>
    <submittedName>
        <fullName evidence="1">Uncharacterized protein</fullName>
    </submittedName>
</protein>